<name>A0A1J5Q6Q5_9ZZZZ</name>
<dbReference type="CDD" id="cd00761">
    <property type="entry name" value="Glyco_tranf_GTA_type"/>
    <property type="match status" value="1"/>
</dbReference>
<keyword evidence="2" id="KW-0328">Glycosyltransferase</keyword>
<organism evidence="5">
    <name type="scientific">mine drainage metagenome</name>
    <dbReference type="NCBI Taxonomy" id="410659"/>
    <lineage>
        <taxon>unclassified sequences</taxon>
        <taxon>metagenomes</taxon>
        <taxon>ecological metagenomes</taxon>
    </lineage>
</organism>
<dbReference type="Gene3D" id="3.90.550.10">
    <property type="entry name" value="Spore Coat Polysaccharide Biosynthesis Protein SpsA, Chain A"/>
    <property type="match status" value="1"/>
</dbReference>
<dbReference type="Pfam" id="PF00535">
    <property type="entry name" value="Glycos_transf_2"/>
    <property type="match status" value="1"/>
</dbReference>
<gene>
    <name evidence="5" type="ORF">GALL_394200</name>
</gene>
<keyword evidence="3 5" id="KW-0808">Transferase</keyword>
<evidence type="ECO:0000256" key="3">
    <source>
        <dbReference type="ARBA" id="ARBA00022679"/>
    </source>
</evidence>
<evidence type="ECO:0000256" key="2">
    <source>
        <dbReference type="ARBA" id="ARBA00022676"/>
    </source>
</evidence>
<reference evidence="5" key="1">
    <citation type="submission" date="2016-10" db="EMBL/GenBank/DDBJ databases">
        <title>Sequence of Gallionella enrichment culture.</title>
        <authorList>
            <person name="Poehlein A."/>
            <person name="Muehling M."/>
            <person name="Daniel R."/>
        </authorList>
    </citation>
    <scope>NUCLEOTIDE SEQUENCE</scope>
</reference>
<dbReference type="InterPro" id="IPR029044">
    <property type="entry name" value="Nucleotide-diphossugar_trans"/>
</dbReference>
<dbReference type="AlphaFoldDB" id="A0A1J5Q6Q5"/>
<evidence type="ECO:0000256" key="1">
    <source>
        <dbReference type="ARBA" id="ARBA00006739"/>
    </source>
</evidence>
<dbReference type="PANTHER" id="PTHR43179">
    <property type="entry name" value="RHAMNOSYLTRANSFERASE WBBL"/>
    <property type="match status" value="1"/>
</dbReference>
<dbReference type="SUPFAM" id="SSF53448">
    <property type="entry name" value="Nucleotide-diphospho-sugar transferases"/>
    <property type="match status" value="1"/>
</dbReference>
<accession>A0A1J5Q6Q5</accession>
<sequence>MKFSILIPTWNNLDYLKLCIDSIIKNSSNKHEIIIHVNDGSDGTLDWVRNQGFVFSHSTENIGICLSVNHLAGMAHEEWLLYMNDDMYCCPGWDTALIEKIEANNDDRIFLSSLLIEPTDTGNPHVIVENHGKNPHEFDESSLLQNCHSAERNDMPGHASQPTLVSRRWWMMVGGYSLEFSPGMSSDDDLLIKLWIVGIRRYIVVGQSRIYHFACRSTGRIKKNRGSREFVLKWGITQGEFKRNYLDRHSKSAACALVSFDDCLPRPTWRGRLKRAIHGLVSGHPLKDISSWNPNPGKGMS</sequence>
<dbReference type="InterPro" id="IPR001173">
    <property type="entry name" value="Glyco_trans_2-like"/>
</dbReference>
<dbReference type="GO" id="GO:0016757">
    <property type="term" value="F:glycosyltransferase activity"/>
    <property type="evidence" value="ECO:0007669"/>
    <property type="project" value="UniProtKB-KW"/>
</dbReference>
<dbReference type="EMBL" id="MLJW01001318">
    <property type="protein sequence ID" value="OIQ78866.1"/>
    <property type="molecule type" value="Genomic_DNA"/>
</dbReference>
<evidence type="ECO:0000259" key="4">
    <source>
        <dbReference type="Pfam" id="PF00535"/>
    </source>
</evidence>
<dbReference type="PANTHER" id="PTHR43179:SF12">
    <property type="entry name" value="GALACTOFURANOSYLTRANSFERASE GLFT2"/>
    <property type="match status" value="1"/>
</dbReference>
<comment type="similarity">
    <text evidence="1">Belongs to the glycosyltransferase 2 family.</text>
</comment>
<proteinExistence type="inferred from homology"/>
<feature type="domain" description="Glycosyltransferase 2-like" evidence="4">
    <location>
        <begin position="4"/>
        <end position="127"/>
    </location>
</feature>
<comment type="caution">
    <text evidence="5">The sequence shown here is derived from an EMBL/GenBank/DDBJ whole genome shotgun (WGS) entry which is preliminary data.</text>
</comment>
<evidence type="ECO:0000313" key="5">
    <source>
        <dbReference type="EMBL" id="OIQ78866.1"/>
    </source>
</evidence>
<protein>
    <submittedName>
        <fullName evidence="5">Glycosyl transferase family 2</fullName>
    </submittedName>
</protein>